<organism evidence="2 3">
    <name type="scientific">Micromonospora carbonacea</name>
    <dbReference type="NCBI Taxonomy" id="47853"/>
    <lineage>
        <taxon>Bacteria</taxon>
        <taxon>Bacillati</taxon>
        <taxon>Actinomycetota</taxon>
        <taxon>Actinomycetes</taxon>
        <taxon>Micromonosporales</taxon>
        <taxon>Micromonosporaceae</taxon>
        <taxon>Micromonospora</taxon>
    </lineage>
</organism>
<evidence type="ECO:0000313" key="2">
    <source>
        <dbReference type="EMBL" id="SCF18899.1"/>
    </source>
</evidence>
<name>A0A1C4YDT5_9ACTN</name>
<dbReference type="Gene3D" id="2.80.10.50">
    <property type="match status" value="1"/>
</dbReference>
<evidence type="ECO:0000313" key="3">
    <source>
        <dbReference type="Proteomes" id="UP000183585"/>
    </source>
</evidence>
<dbReference type="PROSITE" id="PS50231">
    <property type="entry name" value="RICIN_B_LECTIN"/>
    <property type="match status" value="1"/>
</dbReference>
<dbReference type="CDD" id="cd00161">
    <property type="entry name" value="beta-trefoil_Ricin-like"/>
    <property type="match status" value="1"/>
</dbReference>
<gene>
    <name evidence="2" type="ORF">GA0070563_10645</name>
</gene>
<dbReference type="Pfam" id="PF14200">
    <property type="entry name" value="RicinB_lectin_2"/>
    <property type="match status" value="1"/>
</dbReference>
<reference evidence="3" key="1">
    <citation type="submission" date="2016-06" db="EMBL/GenBank/DDBJ databases">
        <authorList>
            <person name="Varghese N."/>
            <person name="Submissions Spin"/>
        </authorList>
    </citation>
    <scope>NUCLEOTIDE SEQUENCE [LARGE SCALE GENOMIC DNA]</scope>
    <source>
        <strain evidence="3">DSM 43168</strain>
    </source>
</reference>
<dbReference type="EMBL" id="FMCT01000006">
    <property type="protein sequence ID" value="SCF18899.1"/>
    <property type="molecule type" value="Genomic_DNA"/>
</dbReference>
<evidence type="ECO:0000259" key="1">
    <source>
        <dbReference type="Pfam" id="PF14200"/>
    </source>
</evidence>
<dbReference type="Proteomes" id="UP000183585">
    <property type="component" value="Unassembled WGS sequence"/>
</dbReference>
<dbReference type="AlphaFoldDB" id="A0A1C4YDT5"/>
<keyword evidence="3" id="KW-1185">Reference proteome</keyword>
<protein>
    <recommendedName>
        <fullName evidence="1">Ricin B lectin domain-containing protein</fullName>
    </recommendedName>
</protein>
<dbReference type="SUPFAM" id="SSF50370">
    <property type="entry name" value="Ricin B-like lectins"/>
    <property type="match status" value="1"/>
</dbReference>
<dbReference type="InterPro" id="IPR035992">
    <property type="entry name" value="Ricin_B-like_lectins"/>
</dbReference>
<accession>A0A1C4YDT5</accession>
<dbReference type="InterPro" id="IPR000772">
    <property type="entry name" value="Ricin_B_lectin"/>
</dbReference>
<proteinExistence type="predicted"/>
<feature type="domain" description="Ricin B lectin" evidence="1">
    <location>
        <begin position="82"/>
        <end position="161"/>
    </location>
</feature>
<sequence>MARELGTTYVQRVCARFSIMAVIVAGTLLCAPPPVSAALSKAFAIGLFGPSEQRVLAAKGTADGSTVGIATYIADGASGVNMQRWKFDFSSTQPYNPPRHLYRIVNVQTGLCLGRIATGGPQVQLRSCTASGASLTWYAQLPKYAGGLWLRNNASTECLNGLYSSGSAALDLCYDLPTGESPGRRWVLRTGPFQCATDGTVLCVRPEQPIFGLMDTWQQQVISFSGATYSNILNFLRWGTLDGQGANGKSEEFEFGWESRYSSAPREENAYWLEFDSSSYEYHSLSDVPGGSGADGRLHTYMVVPSENSQHSLYFDFNPVATTTKAESARIGESSGGLVAETVEAAAFPAPFQHRMQLFDGNNVWRRPWVAEVSTNEVYPCDAPRNAPATGGPNTPPRCLNTSTVLKAGATPPAVDYLAISKPSSATLHTSVPAAQKNGVVDRIYNGVDQRALANCMAVNPGRCLQDVPGLAECIKAHKSCNLTSRHSLKRRTTDAPLGSEQQALKLARRAIVLSGDTPFAAAKVHVVSAEEYARVASVSDLQSSKEDLIVVSGSEPVRSLLGREVRGHSGYNLAFRKSTGSLLHACLGAACPDIS</sequence>